<sequence length="337" mass="39936">MSQKILPFADPFITTYPHHAFVLAGLLNHKEIYPYLYSNFIQLCSLKKMPKPSHWLDFYTPSLLADNLDLANVSQIDRSTIAGLNINIIDLLLNAIDNHYYVFIFLDEFYIPKSPAFQKFRYPHMILIYGYDATEKSFHTAGFFEGGKFSRSTATFEQVKQAYLEMDAQNNYDNYVVLFQFHQQTAYHFDVTNVVDLLEDYYFSRDTALKYRPNRNPLPSRFGMNVYKDFIDHIEEVAGRGYFSVHAFQLLWEHKKCMLLRLDYLEKYGFVTNIKNIYSMYEEIEKKCNILRSLMIKYDLTKEKRLLQLMTSYVENIEKDERKVLELFIPAITQNPR</sequence>
<dbReference type="EMBL" id="JBHSMI010000067">
    <property type="protein sequence ID" value="MFC5407377.1"/>
    <property type="molecule type" value="Genomic_DNA"/>
</dbReference>
<accession>A0ABW0I7Z3</accession>
<evidence type="ECO:0000313" key="1">
    <source>
        <dbReference type="EMBL" id="MFC5407377.1"/>
    </source>
</evidence>
<protein>
    <recommendedName>
        <fullName evidence="3">Butirosin biosynthesis protein H N-terminal domain-containing protein</fullName>
    </recommendedName>
</protein>
<comment type="caution">
    <text evidence="1">The sequence shown here is derived from an EMBL/GenBank/DDBJ whole genome shotgun (WGS) entry which is preliminary data.</text>
</comment>
<proteinExistence type="predicted"/>
<evidence type="ECO:0000313" key="2">
    <source>
        <dbReference type="Proteomes" id="UP001596113"/>
    </source>
</evidence>
<organism evidence="1 2">
    <name type="scientific">Cohnella soli</name>
    <dbReference type="NCBI Taxonomy" id="425005"/>
    <lineage>
        <taxon>Bacteria</taxon>
        <taxon>Bacillati</taxon>
        <taxon>Bacillota</taxon>
        <taxon>Bacilli</taxon>
        <taxon>Bacillales</taxon>
        <taxon>Paenibacillaceae</taxon>
        <taxon>Cohnella</taxon>
    </lineage>
</organism>
<gene>
    <name evidence="1" type="ORF">ACFPOF_31995</name>
</gene>
<keyword evidence="2" id="KW-1185">Reference proteome</keyword>
<dbReference type="RefSeq" id="WP_378139984.1">
    <property type="nucleotide sequence ID" value="NZ_JBHSMI010000067.1"/>
</dbReference>
<evidence type="ECO:0008006" key="3">
    <source>
        <dbReference type="Google" id="ProtNLM"/>
    </source>
</evidence>
<dbReference type="Proteomes" id="UP001596113">
    <property type="component" value="Unassembled WGS sequence"/>
</dbReference>
<reference evidence="2" key="1">
    <citation type="journal article" date="2019" name="Int. J. Syst. Evol. Microbiol.">
        <title>The Global Catalogue of Microorganisms (GCM) 10K type strain sequencing project: providing services to taxonomists for standard genome sequencing and annotation.</title>
        <authorList>
            <consortium name="The Broad Institute Genomics Platform"/>
            <consortium name="The Broad Institute Genome Sequencing Center for Infectious Disease"/>
            <person name="Wu L."/>
            <person name="Ma J."/>
        </authorList>
    </citation>
    <scope>NUCLEOTIDE SEQUENCE [LARGE SCALE GENOMIC DNA]</scope>
    <source>
        <strain evidence="2">CGMCC 1.18575</strain>
    </source>
</reference>
<name>A0ABW0I7Z3_9BACL</name>